<dbReference type="InterPro" id="IPR025875">
    <property type="entry name" value="Leu-rich_rpt_4"/>
</dbReference>
<evidence type="ECO:0000256" key="3">
    <source>
        <dbReference type="SAM" id="MobiDB-lite"/>
    </source>
</evidence>
<gene>
    <name evidence="4" type="primary">SDS22</name>
    <name evidence="4" type="ORF">IFR04_004358</name>
</gene>
<dbReference type="InterPro" id="IPR001611">
    <property type="entry name" value="Leu-rich_rpt"/>
</dbReference>
<dbReference type="InterPro" id="IPR003591">
    <property type="entry name" value="Leu-rich_rpt_typical-subtyp"/>
</dbReference>
<dbReference type="PROSITE" id="PS51450">
    <property type="entry name" value="LRR"/>
    <property type="match status" value="8"/>
</dbReference>
<dbReference type="Proteomes" id="UP000664132">
    <property type="component" value="Unassembled WGS sequence"/>
</dbReference>
<dbReference type="SMART" id="SM00365">
    <property type="entry name" value="LRR_SD22"/>
    <property type="match status" value="10"/>
</dbReference>
<feature type="region of interest" description="Disordered" evidence="3">
    <location>
        <begin position="32"/>
        <end position="81"/>
    </location>
</feature>
<dbReference type="Gene3D" id="3.80.10.10">
    <property type="entry name" value="Ribonuclease Inhibitor"/>
    <property type="match status" value="2"/>
</dbReference>
<evidence type="ECO:0000256" key="1">
    <source>
        <dbReference type="ARBA" id="ARBA00022614"/>
    </source>
</evidence>
<dbReference type="OrthoDB" id="266138at2759"/>
<dbReference type="SMART" id="SM00369">
    <property type="entry name" value="LRR_TYP"/>
    <property type="match status" value="6"/>
</dbReference>
<proteinExistence type="predicted"/>
<dbReference type="SUPFAM" id="SSF52058">
    <property type="entry name" value="L domain-like"/>
    <property type="match status" value="1"/>
</dbReference>
<keyword evidence="5" id="KW-1185">Reference proteome</keyword>
<dbReference type="EMBL" id="JAFJYH010000048">
    <property type="protein sequence ID" value="KAG4422457.1"/>
    <property type="molecule type" value="Genomic_DNA"/>
</dbReference>
<dbReference type="InterPro" id="IPR032675">
    <property type="entry name" value="LRR_dom_sf"/>
</dbReference>
<evidence type="ECO:0000313" key="5">
    <source>
        <dbReference type="Proteomes" id="UP000664132"/>
    </source>
</evidence>
<dbReference type="SMART" id="SM00364">
    <property type="entry name" value="LRR_BAC"/>
    <property type="match status" value="4"/>
</dbReference>
<comment type="caution">
    <text evidence="4">The sequence shown here is derived from an EMBL/GenBank/DDBJ whole genome shotgun (WGS) entry which is preliminary data.</text>
</comment>
<name>A0A8H7WCW5_9HELO</name>
<keyword evidence="1" id="KW-0433">Leucine-rich repeat</keyword>
<evidence type="ECO:0000313" key="4">
    <source>
        <dbReference type="EMBL" id="KAG4422457.1"/>
    </source>
</evidence>
<dbReference type="PANTHER" id="PTHR46652">
    <property type="entry name" value="LEUCINE-RICH REPEAT AND IQ DOMAIN-CONTAINING PROTEIN 1-RELATED"/>
    <property type="match status" value="1"/>
</dbReference>
<dbReference type="Pfam" id="PF13855">
    <property type="entry name" value="LRR_8"/>
    <property type="match status" value="1"/>
</dbReference>
<reference evidence="4" key="1">
    <citation type="submission" date="2021-02" db="EMBL/GenBank/DDBJ databases">
        <title>Genome sequence Cadophora malorum strain M34.</title>
        <authorList>
            <person name="Stefanovic E."/>
            <person name="Vu D."/>
            <person name="Scully C."/>
            <person name="Dijksterhuis J."/>
            <person name="Roader J."/>
            <person name="Houbraken J."/>
        </authorList>
    </citation>
    <scope>NUCLEOTIDE SEQUENCE</scope>
    <source>
        <strain evidence="4">M34</strain>
    </source>
</reference>
<accession>A0A8H7WCW5</accession>
<protein>
    <submittedName>
        <fullName evidence="4">Protein phosphatase 1 regulatory subunit sds22</fullName>
    </submittedName>
</protein>
<organism evidence="4 5">
    <name type="scientific">Cadophora malorum</name>
    <dbReference type="NCBI Taxonomy" id="108018"/>
    <lineage>
        <taxon>Eukaryota</taxon>
        <taxon>Fungi</taxon>
        <taxon>Dikarya</taxon>
        <taxon>Ascomycota</taxon>
        <taxon>Pezizomycotina</taxon>
        <taxon>Leotiomycetes</taxon>
        <taxon>Helotiales</taxon>
        <taxon>Ploettnerulaceae</taxon>
        <taxon>Cadophora</taxon>
    </lineage>
</organism>
<keyword evidence="2" id="KW-0677">Repeat</keyword>
<dbReference type="AlphaFoldDB" id="A0A8H7WCW5"/>
<dbReference type="Pfam" id="PF12799">
    <property type="entry name" value="LRR_4"/>
    <property type="match status" value="1"/>
</dbReference>
<evidence type="ECO:0000256" key="2">
    <source>
        <dbReference type="ARBA" id="ARBA00022737"/>
    </source>
</evidence>
<sequence length="418" mass="47058">MLFFDGVHSKRLDYKLEPESILTYYFAKQNPQRTTLEMPSPTPKESTTPPPHISITDPASTDSADHDTPKTPRSSSGWDGKLRLEKNVELVNPEAISDAEYTDEENVLPGEQIDADEDLLDDYPPTTTEIDCVHARISSIPSLRLERFPQTQRLCLRQNLIPTISGLEPLASTLTDLDLYDNLLTKITHLDSLTSLKSLDLSFNKLKHIKNISHLTQLTDLYFVQNKISTIENLSGLTKLRNLELAANRIREIQGLETLTELEELWLGKNKITEIKNLEALQNLKILSIQSNRIRSLTPSSLTSLPRLEELYISHNALTSLSGLESCTGLRVLDISNNQISSLAGLEGLKELEEVWASYNLLGDFSEVEKVLGGKEELNTVYFEGNPLQLRQPALYRNKVRLALPQVKQIDATFIRVS</sequence>
<dbReference type="PANTHER" id="PTHR46652:SF3">
    <property type="entry name" value="LEUCINE-RICH REPEAT-CONTAINING PROTEIN 9"/>
    <property type="match status" value="1"/>
</dbReference>
<dbReference type="FunFam" id="3.80.10.10:FF:000446">
    <property type="entry name" value="Protein phosphatase 1 regulatory subunit SDS22"/>
    <property type="match status" value="1"/>
</dbReference>
<dbReference type="InterPro" id="IPR050836">
    <property type="entry name" value="SDS22/Internalin_LRR"/>
</dbReference>